<keyword evidence="2" id="KW-1185">Reference proteome</keyword>
<accession>A0A0B2UN67</accession>
<dbReference type="EMBL" id="JOKQ01000001">
    <property type="protein sequence ID" value="KHN70405.1"/>
    <property type="molecule type" value="Genomic_DNA"/>
</dbReference>
<dbReference type="VEuPathDB" id="MicrosporidiaDB:M896_010570"/>
<evidence type="ECO:0000313" key="1">
    <source>
        <dbReference type="EMBL" id="KHN70405.1"/>
    </source>
</evidence>
<organism evidence="1 2">
    <name type="scientific">Ordospora colligata OC4</name>
    <dbReference type="NCBI Taxonomy" id="1354746"/>
    <lineage>
        <taxon>Eukaryota</taxon>
        <taxon>Fungi</taxon>
        <taxon>Fungi incertae sedis</taxon>
        <taxon>Microsporidia</taxon>
        <taxon>Ordosporidae</taxon>
        <taxon>Ordospora</taxon>
    </lineage>
</organism>
<dbReference type="GeneID" id="26260900"/>
<evidence type="ECO:0008006" key="3">
    <source>
        <dbReference type="Google" id="ProtNLM"/>
    </source>
</evidence>
<dbReference type="HOGENOM" id="CLU_1768033_0_0_1"/>
<dbReference type="OrthoDB" id="2190197at2759"/>
<dbReference type="Proteomes" id="UP000031056">
    <property type="component" value="Unassembled WGS sequence"/>
</dbReference>
<sequence length="142" mass="16650">MFGIGDDIRLSNILFASENDNEYAEKSFGSDCEKSSVWKKNVRQYKILSIDQIVALEEFFIARQLPITKTNIKHASKTLKIPYQRSVDYMYKKYSKSQENVNDFYQQCISEFDGISRSIEKCWDLYLEGCKAYDGFSRNRCN</sequence>
<dbReference type="InParanoid" id="A0A0B2UN67"/>
<dbReference type="AlphaFoldDB" id="A0A0B2UN67"/>
<name>A0A0B2UN67_9MICR</name>
<protein>
    <recommendedName>
        <fullName evidence="3">Homeobox domain-containing protein</fullName>
    </recommendedName>
</protein>
<reference evidence="1 2" key="1">
    <citation type="journal article" date="2014" name="MBio">
        <title>The Ordospora colligata genome; evolution of extreme reduction in microsporidia and host-to-parasite horizontal gene transfer.</title>
        <authorList>
            <person name="Pombert J.-F."/>
            <person name="Haag K.L."/>
            <person name="Beidas S."/>
            <person name="Ebert D."/>
            <person name="Keeling P.J."/>
        </authorList>
    </citation>
    <scope>NUCLEOTIDE SEQUENCE [LARGE SCALE GENOMIC DNA]</scope>
    <source>
        <strain evidence="1 2">OC4</strain>
    </source>
</reference>
<comment type="caution">
    <text evidence="1">The sequence shown here is derived from an EMBL/GenBank/DDBJ whole genome shotgun (WGS) entry which is preliminary data.</text>
</comment>
<dbReference type="RefSeq" id="XP_014564447.1">
    <property type="nucleotide sequence ID" value="XM_014708961.1"/>
</dbReference>
<proteinExistence type="predicted"/>
<gene>
    <name evidence="1" type="ORF">M896_010570</name>
</gene>
<evidence type="ECO:0000313" key="2">
    <source>
        <dbReference type="Proteomes" id="UP000031056"/>
    </source>
</evidence>